<organism evidence="2 3">
    <name type="scientific">Meloidogyne enterolobii</name>
    <name type="common">Root-knot nematode worm</name>
    <name type="synonym">Meloidogyne mayaguensis</name>
    <dbReference type="NCBI Taxonomy" id="390850"/>
    <lineage>
        <taxon>Eukaryota</taxon>
        <taxon>Metazoa</taxon>
        <taxon>Ecdysozoa</taxon>
        <taxon>Nematoda</taxon>
        <taxon>Chromadorea</taxon>
        <taxon>Rhabditida</taxon>
        <taxon>Tylenchina</taxon>
        <taxon>Tylenchomorpha</taxon>
        <taxon>Tylenchoidea</taxon>
        <taxon>Meloidogynidae</taxon>
        <taxon>Meloidogyninae</taxon>
        <taxon>Meloidogyne</taxon>
    </lineage>
</organism>
<dbReference type="AlphaFoldDB" id="A0A6V7TSQ3"/>
<evidence type="ECO:0000256" key="1">
    <source>
        <dbReference type="SAM" id="MobiDB-lite"/>
    </source>
</evidence>
<feature type="compositionally biased region" description="Polar residues" evidence="1">
    <location>
        <begin position="199"/>
        <end position="208"/>
    </location>
</feature>
<feature type="region of interest" description="Disordered" evidence="1">
    <location>
        <begin position="368"/>
        <end position="401"/>
    </location>
</feature>
<gene>
    <name evidence="2" type="ORF">MENT_LOCUS3378</name>
</gene>
<proteinExistence type="predicted"/>
<feature type="compositionally biased region" description="Low complexity" evidence="1">
    <location>
        <begin position="387"/>
        <end position="401"/>
    </location>
</feature>
<feature type="region of interest" description="Disordered" evidence="1">
    <location>
        <begin position="199"/>
        <end position="232"/>
    </location>
</feature>
<feature type="region of interest" description="Disordered" evidence="1">
    <location>
        <begin position="505"/>
        <end position="538"/>
    </location>
</feature>
<evidence type="ECO:0000313" key="3">
    <source>
        <dbReference type="Proteomes" id="UP000580250"/>
    </source>
</evidence>
<name>A0A6V7TSQ3_MELEN</name>
<dbReference type="OrthoDB" id="5911355at2759"/>
<feature type="compositionally biased region" description="Basic and acidic residues" evidence="1">
    <location>
        <begin position="368"/>
        <end position="378"/>
    </location>
</feature>
<feature type="compositionally biased region" description="Low complexity" evidence="1">
    <location>
        <begin position="214"/>
        <end position="225"/>
    </location>
</feature>
<accession>A0A6V7TSQ3</accession>
<dbReference type="EMBL" id="CAJEWN010000011">
    <property type="protein sequence ID" value="CAD2131728.1"/>
    <property type="molecule type" value="Genomic_DNA"/>
</dbReference>
<protein>
    <submittedName>
        <fullName evidence="2">Uncharacterized protein</fullName>
    </submittedName>
</protein>
<reference evidence="2 3" key="1">
    <citation type="submission" date="2020-08" db="EMBL/GenBank/DDBJ databases">
        <authorList>
            <person name="Koutsovoulos G."/>
            <person name="Danchin GJ E."/>
        </authorList>
    </citation>
    <scope>NUCLEOTIDE SEQUENCE [LARGE SCALE GENOMIC DNA]</scope>
</reference>
<sequence>MQTLCQNKQQPLIKMKESSDIVTKAKLPSITKVNTGKQNVLTTSSSNINSSEKSTSVYNKSSLSELTKLMNNPEYMLQLLAMMGCSSTESSSSLGMNSLLNSLITSPSPSTSSTYSSTLNQQLQTLLALTTLTGSTDSSTSANSSLTSTLASLFGNTGSSANIGSVSKASNSGSVGSVLPKSDDLKKLEIADLSTRSKQSLPSKQLNLGNVEKQNTSTTLSNTQSERSTSVNNKASLVGQNDYLKMMSNPQYFLQLLSLMGYGTDSSSSLGMNSLINPLIASPSPSTSAYNTTLQNQQLQTLLALNSFGTTDTNNTANSYLTAALASMSGSTGSAFKSGSGHASKTEIGSLDSTIWGKSDSFKKLENRDLVARTKEPLPTRQQNIAKQNNSNASTTQSSSVKSTSVINKSLIGQSEYTKLMSNPQYLLQLLSMMGYSTDSSSSLGMNSLMNSLIASPASTSSTYDTSLQNQQLQTLLALSSLNGTTDLNSAAYSYLAAALASMSGSTSSAPKSGQKKQDTQDKCQQGQSGQKTKQNPS</sequence>
<evidence type="ECO:0000313" key="2">
    <source>
        <dbReference type="EMBL" id="CAD2131728.1"/>
    </source>
</evidence>
<feature type="compositionally biased region" description="Polar residues" evidence="1">
    <location>
        <begin position="529"/>
        <end position="538"/>
    </location>
</feature>
<comment type="caution">
    <text evidence="2">The sequence shown here is derived from an EMBL/GenBank/DDBJ whole genome shotgun (WGS) entry which is preliminary data.</text>
</comment>
<dbReference type="Proteomes" id="UP000580250">
    <property type="component" value="Unassembled WGS sequence"/>
</dbReference>